<dbReference type="GO" id="GO:0043709">
    <property type="term" value="P:cell adhesion involved in single-species biofilm formation"/>
    <property type="evidence" value="ECO:0007669"/>
    <property type="project" value="TreeGrafter"/>
</dbReference>
<dbReference type="InterPro" id="IPR043128">
    <property type="entry name" value="Rev_trsase/Diguanyl_cyclase"/>
</dbReference>
<dbReference type="PROSITE" id="PS50887">
    <property type="entry name" value="GGDEF"/>
    <property type="match status" value="1"/>
</dbReference>
<dbReference type="InterPro" id="IPR029016">
    <property type="entry name" value="GAF-like_dom_sf"/>
</dbReference>
<dbReference type="Gene3D" id="3.30.450.40">
    <property type="match status" value="3"/>
</dbReference>
<accession>A0A367ZR34</accession>
<dbReference type="Pfam" id="PF00990">
    <property type="entry name" value="GGDEF"/>
    <property type="match status" value="1"/>
</dbReference>
<dbReference type="SMART" id="SM00065">
    <property type="entry name" value="GAF"/>
    <property type="match status" value="2"/>
</dbReference>
<feature type="domain" description="GGDEF" evidence="2">
    <location>
        <begin position="610"/>
        <end position="745"/>
    </location>
</feature>
<dbReference type="Proteomes" id="UP000252355">
    <property type="component" value="Unassembled WGS sequence"/>
</dbReference>
<evidence type="ECO:0000259" key="2">
    <source>
        <dbReference type="PROSITE" id="PS50887"/>
    </source>
</evidence>
<dbReference type="InterPro" id="IPR000160">
    <property type="entry name" value="GGDEF_dom"/>
</dbReference>
<name>A0A367ZR34_9BACT</name>
<reference evidence="3 4" key="1">
    <citation type="submission" date="2018-05" db="EMBL/GenBank/DDBJ databases">
        <title>A metagenomic window into the 2 km-deep terrestrial subsurface aquifer revealed taxonomically and functionally diverse microbial community comprising novel uncultured bacterial lineages.</title>
        <authorList>
            <person name="Kadnikov V.V."/>
            <person name="Mardanov A.V."/>
            <person name="Beletsky A.V."/>
            <person name="Banks D."/>
            <person name="Pimenov N.V."/>
            <person name="Frank Y.A."/>
            <person name="Karnachuk O.V."/>
            <person name="Ravin N.V."/>
        </authorList>
    </citation>
    <scope>NUCLEOTIDE SEQUENCE [LARGE SCALE GENOMIC DNA]</scope>
    <source>
        <strain evidence="3">BY5</strain>
    </source>
</reference>
<dbReference type="EMBL" id="QOQW01000005">
    <property type="protein sequence ID" value="RCK80605.1"/>
    <property type="molecule type" value="Genomic_DNA"/>
</dbReference>
<protein>
    <submittedName>
        <fullName evidence="3">GGDEF/response regulator receiver domain protein</fullName>
    </submittedName>
</protein>
<feature type="region of interest" description="Disordered" evidence="1">
    <location>
        <begin position="68"/>
        <end position="98"/>
    </location>
</feature>
<sequence length="751" mass="83379">MHQTATLRRLLTFHASLARQTARTASFDTLLRFLLNRVLALVQAHSGSILIYDAQADRLLPWFSAGHPAQATQRRPPTKAAKTAPAARPARPERAAPLPVDDGVASRVLHTGQPLFVDDLHRADPALPLRRRAAGGSFLSVPLQIHRRTIGVLNLNRRRGEPGFTPDDLALIQTIVPHLAALVEKGRLLSQLAARKEEVETLYELSRRLFSGAPFPTALRQFLRALVRHLDLERAAVIRFGAGPSRPVAAGGASTAFRPSWEAAGSPTVEPASRPTDPEAIELLAGVAVSRARLATMLTQVRRRLRRDLAKERGPAGWDDHRLPPPVALPYQEGGRQKDMFVIPLPLAEDRIHALLVSSDRPTLDNEPAVQRYRFLHLVSKQLAVAIEREAMLERIQADQATLLDNNLQSSIFLNISQELASTLDPTVVLRKAFDQFRRLISFTTISILMYDDLEKTHRLIVQPARPIGLGFQRALRHNIMEIFRDYPADPPLTDPASVAMEVFHPQDKGEGAAGRGARLRHVLHLPFILGERVVGLIHLTRSEGPAFSGRDLSTTSQFTGIFITSIKNALIHRRTEKLAFTDPLTGLFNHRYFQETLAQEFLRARRYGKPLSLMILDIDFFKKFNDTYGHLLGDKVLVHCARLFEKSVREKIDTVARYGGEEFAVLLPETGLDGAAMFAERIRRTVASTPLQADVGTLPITLSIGVACTAVTTCPQTSDLIQAADLALYEAKEGGRNRVVRYERAEVEHA</sequence>
<organism evidence="3 4">
    <name type="scientific">Candidatus Ozemobacter sibiricus</name>
    <dbReference type="NCBI Taxonomy" id="2268124"/>
    <lineage>
        <taxon>Bacteria</taxon>
        <taxon>Candidatus Ozemobacteria</taxon>
        <taxon>Candidatus Ozemobacterales</taxon>
        <taxon>Candidatus Ozemobacteraceae</taxon>
        <taxon>Candidatus Ozemobacter</taxon>
    </lineage>
</organism>
<feature type="compositionally biased region" description="Low complexity" evidence="1">
    <location>
        <begin position="74"/>
        <end position="89"/>
    </location>
</feature>
<dbReference type="PANTHER" id="PTHR45138">
    <property type="entry name" value="REGULATORY COMPONENTS OF SENSORY TRANSDUCTION SYSTEM"/>
    <property type="match status" value="1"/>
</dbReference>
<dbReference type="SMART" id="SM00267">
    <property type="entry name" value="GGDEF"/>
    <property type="match status" value="1"/>
</dbReference>
<dbReference type="SUPFAM" id="SSF55781">
    <property type="entry name" value="GAF domain-like"/>
    <property type="match status" value="2"/>
</dbReference>
<dbReference type="PANTHER" id="PTHR45138:SF9">
    <property type="entry name" value="DIGUANYLATE CYCLASE DGCM-RELATED"/>
    <property type="match status" value="1"/>
</dbReference>
<gene>
    <name evidence="3" type="ORF">OZSIB_2918</name>
</gene>
<dbReference type="InterPro" id="IPR003018">
    <property type="entry name" value="GAF"/>
</dbReference>
<dbReference type="AlphaFoldDB" id="A0A367ZR34"/>
<dbReference type="Pfam" id="PF13185">
    <property type="entry name" value="GAF_2"/>
    <property type="match status" value="1"/>
</dbReference>
<dbReference type="GO" id="GO:1902201">
    <property type="term" value="P:negative regulation of bacterial-type flagellum-dependent cell motility"/>
    <property type="evidence" value="ECO:0007669"/>
    <property type="project" value="TreeGrafter"/>
</dbReference>
<dbReference type="GO" id="GO:0005886">
    <property type="term" value="C:plasma membrane"/>
    <property type="evidence" value="ECO:0007669"/>
    <property type="project" value="TreeGrafter"/>
</dbReference>
<dbReference type="InterPro" id="IPR050469">
    <property type="entry name" value="Diguanylate_Cyclase"/>
</dbReference>
<dbReference type="NCBIfam" id="TIGR00254">
    <property type="entry name" value="GGDEF"/>
    <property type="match status" value="1"/>
</dbReference>
<proteinExistence type="predicted"/>
<dbReference type="SUPFAM" id="SSF55073">
    <property type="entry name" value="Nucleotide cyclase"/>
    <property type="match status" value="1"/>
</dbReference>
<evidence type="ECO:0000256" key="1">
    <source>
        <dbReference type="SAM" id="MobiDB-lite"/>
    </source>
</evidence>
<dbReference type="FunFam" id="3.30.70.270:FF:000001">
    <property type="entry name" value="Diguanylate cyclase domain protein"/>
    <property type="match status" value="1"/>
</dbReference>
<dbReference type="Gene3D" id="3.30.70.270">
    <property type="match status" value="1"/>
</dbReference>
<evidence type="ECO:0000313" key="3">
    <source>
        <dbReference type="EMBL" id="RCK80605.1"/>
    </source>
</evidence>
<dbReference type="GO" id="GO:0052621">
    <property type="term" value="F:diguanylate cyclase activity"/>
    <property type="evidence" value="ECO:0007669"/>
    <property type="project" value="TreeGrafter"/>
</dbReference>
<dbReference type="CDD" id="cd01949">
    <property type="entry name" value="GGDEF"/>
    <property type="match status" value="1"/>
</dbReference>
<dbReference type="InterPro" id="IPR029787">
    <property type="entry name" value="Nucleotide_cyclase"/>
</dbReference>
<comment type="caution">
    <text evidence="3">The sequence shown here is derived from an EMBL/GenBank/DDBJ whole genome shotgun (WGS) entry which is preliminary data.</text>
</comment>
<evidence type="ECO:0000313" key="4">
    <source>
        <dbReference type="Proteomes" id="UP000252355"/>
    </source>
</evidence>